<proteinExistence type="predicted"/>
<accession>A0ABD2JM65</accession>
<evidence type="ECO:0000256" key="1">
    <source>
        <dbReference type="SAM" id="MobiDB-lite"/>
    </source>
</evidence>
<dbReference type="Proteomes" id="UP001620626">
    <property type="component" value="Unassembled WGS sequence"/>
</dbReference>
<organism evidence="2 3">
    <name type="scientific">Heterodera trifolii</name>
    <dbReference type="NCBI Taxonomy" id="157864"/>
    <lineage>
        <taxon>Eukaryota</taxon>
        <taxon>Metazoa</taxon>
        <taxon>Ecdysozoa</taxon>
        <taxon>Nematoda</taxon>
        <taxon>Chromadorea</taxon>
        <taxon>Rhabditida</taxon>
        <taxon>Tylenchina</taxon>
        <taxon>Tylenchomorpha</taxon>
        <taxon>Tylenchoidea</taxon>
        <taxon>Heteroderidae</taxon>
        <taxon>Heteroderinae</taxon>
        <taxon>Heterodera</taxon>
    </lineage>
</organism>
<feature type="region of interest" description="Disordered" evidence="1">
    <location>
        <begin position="68"/>
        <end position="97"/>
    </location>
</feature>
<evidence type="ECO:0000313" key="3">
    <source>
        <dbReference type="Proteomes" id="UP001620626"/>
    </source>
</evidence>
<name>A0ABD2JM65_9BILA</name>
<sequence length="97" mass="11514">MFWFSQNLGLGDKTEWKIRLCGSETKIERWEHRHCREKRSATQSGKEPTDFWIKGHRRAFFWLNPLGRKSGKDDAQQKQQQYLLGPPQGHQSHNSFT</sequence>
<keyword evidence="3" id="KW-1185">Reference proteome</keyword>
<dbReference type="EMBL" id="JBICBT010000941">
    <property type="protein sequence ID" value="KAL3091696.1"/>
    <property type="molecule type" value="Genomic_DNA"/>
</dbReference>
<dbReference type="AlphaFoldDB" id="A0ABD2JM65"/>
<comment type="caution">
    <text evidence="2">The sequence shown here is derived from an EMBL/GenBank/DDBJ whole genome shotgun (WGS) entry which is preliminary data.</text>
</comment>
<protein>
    <submittedName>
        <fullName evidence="2">Uncharacterized protein</fullName>
    </submittedName>
</protein>
<evidence type="ECO:0000313" key="2">
    <source>
        <dbReference type="EMBL" id="KAL3091696.1"/>
    </source>
</evidence>
<reference evidence="2 3" key="1">
    <citation type="submission" date="2024-10" db="EMBL/GenBank/DDBJ databases">
        <authorList>
            <person name="Kim D."/>
        </authorList>
    </citation>
    <scope>NUCLEOTIDE SEQUENCE [LARGE SCALE GENOMIC DNA]</scope>
    <source>
        <strain evidence="2">BH-2024</strain>
    </source>
</reference>
<gene>
    <name evidence="2" type="ORF">niasHT_024278</name>
</gene>